<feature type="chain" id="PRO_5026657703" evidence="1">
    <location>
        <begin position="25"/>
        <end position="121"/>
    </location>
</feature>
<dbReference type="RefSeq" id="WP_156719503.1">
    <property type="nucleotide sequence ID" value="NZ_CACRUF010000019.1"/>
</dbReference>
<accession>A0A6N3BD06</accession>
<feature type="signal peptide" evidence="1">
    <location>
        <begin position="1"/>
        <end position="24"/>
    </location>
</feature>
<sequence length="121" mass="13524">MKKWFACLAVAGLLFSAGVGVSYAESWYALDTDQNGRTGYIDNDSVDKNDARATLRLKIVDPNGDHSIYTMTFNRADKTVQLIDVTTYNPQGYMIGSETLANTKVQIQEGSNLDHVYHLIW</sequence>
<dbReference type="AlphaFoldDB" id="A0A6N3BD06"/>
<reference evidence="2" key="1">
    <citation type="submission" date="2019-11" db="EMBL/GenBank/DDBJ databases">
        <authorList>
            <person name="Feng L."/>
        </authorList>
    </citation>
    <scope>NUCLEOTIDE SEQUENCE</scope>
    <source>
        <strain evidence="2">VdisparLFYP95</strain>
    </source>
</reference>
<proteinExistence type="predicted"/>
<name>A0A6N3BD06_9FIRM</name>
<evidence type="ECO:0000313" key="2">
    <source>
        <dbReference type="EMBL" id="VYT98222.1"/>
    </source>
</evidence>
<keyword evidence="1" id="KW-0732">Signal</keyword>
<organism evidence="2">
    <name type="scientific">Veillonella dispar</name>
    <dbReference type="NCBI Taxonomy" id="39778"/>
    <lineage>
        <taxon>Bacteria</taxon>
        <taxon>Bacillati</taxon>
        <taxon>Bacillota</taxon>
        <taxon>Negativicutes</taxon>
        <taxon>Veillonellales</taxon>
        <taxon>Veillonellaceae</taxon>
        <taxon>Veillonella</taxon>
    </lineage>
</organism>
<gene>
    <name evidence="2" type="ORF">VDLFYP95_01208</name>
</gene>
<protein>
    <submittedName>
        <fullName evidence="2">Uncharacterized protein</fullName>
    </submittedName>
</protein>
<evidence type="ECO:0000256" key="1">
    <source>
        <dbReference type="SAM" id="SignalP"/>
    </source>
</evidence>
<dbReference type="EMBL" id="CACRUF010000019">
    <property type="protein sequence ID" value="VYT98222.1"/>
    <property type="molecule type" value="Genomic_DNA"/>
</dbReference>